<dbReference type="RefSeq" id="WP_067145240.1">
    <property type="nucleotide sequence ID" value="NZ_CP014265.1"/>
</dbReference>
<accession>A0A126QXW1</accession>
<dbReference type="InterPro" id="IPR017900">
    <property type="entry name" value="4Fe4S_Fe_S_CS"/>
</dbReference>
<dbReference type="InterPro" id="IPR023210">
    <property type="entry name" value="NADP_OxRdtase_dom"/>
</dbReference>
<dbReference type="GO" id="GO:0016491">
    <property type="term" value="F:oxidoreductase activity"/>
    <property type="evidence" value="ECO:0007669"/>
    <property type="project" value="InterPro"/>
</dbReference>
<protein>
    <submittedName>
        <fullName evidence="2">Oxidoreductase aldo/keto reductase family</fullName>
    </submittedName>
</protein>
<proteinExistence type="predicted"/>
<evidence type="ECO:0000259" key="1">
    <source>
        <dbReference type="PROSITE" id="PS51379"/>
    </source>
</evidence>
<dbReference type="EMBL" id="CP014265">
    <property type="protein sequence ID" value="AMK14647.1"/>
    <property type="molecule type" value="Genomic_DNA"/>
</dbReference>
<reference evidence="3" key="2">
    <citation type="submission" date="2016-02" db="EMBL/GenBank/DDBJ databases">
        <title>The draft genome sequence of the rumen methanogen Methanobrevibacter olleyae YLM1.</title>
        <authorList>
            <consortium name="New Zealand Agricultural Greenhouse Gas Research Centre/Pastoral Greenhouse Gas Research Consortium"/>
            <person name="Kelly W.J."/>
            <person name="Li D."/>
            <person name="Lambie S.C."/>
            <person name="Attwood G.T."/>
            <person name="Altermann E."/>
            <person name="Leahy S.C."/>
        </authorList>
    </citation>
    <scope>NUCLEOTIDE SEQUENCE [LARGE SCALE GENOMIC DNA]</scope>
    <source>
        <strain evidence="3">YLM1</strain>
    </source>
</reference>
<name>A0A126QXW1_METOL</name>
<dbReference type="InterPro" id="IPR036812">
    <property type="entry name" value="NAD(P)_OxRdtase_dom_sf"/>
</dbReference>
<reference evidence="2 3" key="1">
    <citation type="journal article" date="2016" name="Genome Announc.">
        <title>Draft Genome Sequence of the Rumen Methanogen Methanobrevibacter olleyae YLM1.</title>
        <authorList>
            <person name="Kelly W.J."/>
            <person name="Li D."/>
            <person name="Lambie S.C."/>
            <person name="Cox F."/>
            <person name="Attwood G.T."/>
            <person name="Altermann E."/>
            <person name="Leahy S.C."/>
        </authorList>
    </citation>
    <scope>NUCLEOTIDE SEQUENCE [LARGE SCALE GENOMIC DNA]</scope>
    <source>
        <strain evidence="2 3">YLM1</strain>
    </source>
</reference>
<dbReference type="PROSITE" id="PS00198">
    <property type="entry name" value="4FE4S_FER_1"/>
    <property type="match status" value="1"/>
</dbReference>
<dbReference type="SUPFAM" id="SSF46548">
    <property type="entry name" value="alpha-helical ferredoxin"/>
    <property type="match status" value="1"/>
</dbReference>
<dbReference type="AlphaFoldDB" id="A0A126QXW1"/>
<dbReference type="InterPro" id="IPR020471">
    <property type="entry name" value="AKR"/>
</dbReference>
<dbReference type="PATRIC" id="fig|294671.3.peg.86"/>
<dbReference type="CDD" id="cd19096">
    <property type="entry name" value="AKR_Fe-S_oxidoreductase"/>
    <property type="match status" value="1"/>
</dbReference>
<dbReference type="KEGG" id="mol:YLM1_0087"/>
<dbReference type="Gene3D" id="3.20.20.100">
    <property type="entry name" value="NADP-dependent oxidoreductase domain"/>
    <property type="match status" value="1"/>
</dbReference>
<keyword evidence="3" id="KW-1185">Reference proteome</keyword>
<dbReference type="PANTHER" id="PTHR43312:SF2">
    <property type="entry name" value="OXIDOREDUCTASE"/>
    <property type="match status" value="1"/>
</dbReference>
<dbReference type="STRING" id="294671.YLM1_0087"/>
<dbReference type="PANTHER" id="PTHR43312">
    <property type="entry name" value="D-THREO-ALDOSE 1-DEHYDROGENASE"/>
    <property type="match status" value="1"/>
</dbReference>
<feature type="domain" description="4Fe-4S ferredoxin-type" evidence="1">
    <location>
        <begin position="352"/>
        <end position="380"/>
    </location>
</feature>
<dbReference type="PROSITE" id="PS51379">
    <property type="entry name" value="4FE4S_FER_2"/>
    <property type="match status" value="1"/>
</dbReference>
<dbReference type="Pfam" id="PF00248">
    <property type="entry name" value="Aldo_ket_red"/>
    <property type="match status" value="1"/>
</dbReference>
<dbReference type="InterPro" id="IPR017896">
    <property type="entry name" value="4Fe4S_Fe-S-bd"/>
</dbReference>
<dbReference type="GeneID" id="28488385"/>
<sequence length="421" mass="47900">MVKRVVKKNGDELFPLGLGTMRLPTKNNSIDRELAQEYILYAIDSGINYIDTAYTYHGGESESFLGEILSLKDEKGVKYRDRIKLSTKLPSWMLRSSEDMGAFLNEQLRKLQTDCIDYYYIHSIDLTTLLRLKDLGIYEFLEKARAEGRIKNIGFSYHGAPNEFNMAIDDFNWDMVLIQYNYLDVNAQAGIRGIKYAYEKDIAVFIMEPLKGGILAGELPKELDDLFKGTDSSRSSVEWALSWVFNQKEITCVLSGMGSLSQIKENMDIARRVEVGSLSNEELELIKKAQGIFNSMIEISCTGCGYCLPCPKGVNIPDCFKIYNDKYLFNKKAFGPISNALVNYYVVVGGITNKQSSAGLCNHCGRCRSLCPQSIDIPNELDSVKSEFERFMFNYQIKFINNIAMPSINKISKFFDFFKHF</sequence>
<gene>
    <name evidence="2" type="ORF">YLM1_0087</name>
</gene>
<organism evidence="2 3">
    <name type="scientific">Methanobrevibacter olleyae</name>
    <dbReference type="NCBI Taxonomy" id="294671"/>
    <lineage>
        <taxon>Archaea</taxon>
        <taxon>Methanobacteriati</taxon>
        <taxon>Methanobacteriota</taxon>
        <taxon>Methanomada group</taxon>
        <taxon>Methanobacteria</taxon>
        <taxon>Methanobacteriales</taxon>
        <taxon>Methanobacteriaceae</taxon>
        <taxon>Methanobrevibacter</taxon>
    </lineage>
</organism>
<dbReference type="PRINTS" id="PR00069">
    <property type="entry name" value="ALDKETRDTASE"/>
</dbReference>
<dbReference type="Pfam" id="PF13187">
    <property type="entry name" value="Fer4_9"/>
    <property type="match status" value="1"/>
</dbReference>
<dbReference type="InterPro" id="IPR053135">
    <property type="entry name" value="AKR2_Oxidoreductase"/>
</dbReference>
<dbReference type="SUPFAM" id="SSF51430">
    <property type="entry name" value="NAD(P)-linked oxidoreductase"/>
    <property type="match status" value="1"/>
</dbReference>
<dbReference type="Proteomes" id="UP000066376">
    <property type="component" value="Chromosome"/>
</dbReference>
<evidence type="ECO:0000313" key="2">
    <source>
        <dbReference type="EMBL" id="AMK14647.1"/>
    </source>
</evidence>
<evidence type="ECO:0000313" key="3">
    <source>
        <dbReference type="Proteomes" id="UP000066376"/>
    </source>
</evidence>